<gene>
    <name evidence="3" type="ORF">chiPu_0010144</name>
</gene>
<name>A0A401SMT4_CHIPU</name>
<dbReference type="EMBL" id="BEZZ01000381">
    <property type="protein sequence ID" value="GCC31683.1"/>
    <property type="molecule type" value="Genomic_DNA"/>
</dbReference>
<keyword evidence="1" id="KW-0175">Coiled coil</keyword>
<feature type="coiled-coil region" evidence="1">
    <location>
        <begin position="67"/>
        <end position="101"/>
    </location>
</feature>
<dbReference type="AlphaFoldDB" id="A0A401SMT4"/>
<dbReference type="Proteomes" id="UP000287033">
    <property type="component" value="Unassembled WGS sequence"/>
</dbReference>
<sequence length="219" mass="25139">MDAARKPGEAVPQIGILPHIYTSDPNRERQNATVRRGRNLQSSDYKRTKLPALETETPTNVNESSVISLLESRVKSVEDANQSLREEVVQLQHELKQIGTKATNFQDQHSPWLAIMDTIKASNDMITQLVSRLKETENMLYFEKESIESLLSHMRQLDDDITDQQEEMKRHKIDLEHRGINPELPMDFLLGNILHDNRVIENTKSPGLTDTTKETEQLQ</sequence>
<accession>A0A401SMT4</accession>
<feature type="coiled-coil region" evidence="1">
    <location>
        <begin position="147"/>
        <end position="174"/>
    </location>
</feature>
<organism evidence="3 4">
    <name type="scientific">Chiloscyllium punctatum</name>
    <name type="common">Brownbanded bambooshark</name>
    <name type="synonym">Hemiscyllium punctatum</name>
    <dbReference type="NCBI Taxonomy" id="137246"/>
    <lineage>
        <taxon>Eukaryota</taxon>
        <taxon>Metazoa</taxon>
        <taxon>Chordata</taxon>
        <taxon>Craniata</taxon>
        <taxon>Vertebrata</taxon>
        <taxon>Chondrichthyes</taxon>
        <taxon>Elasmobranchii</taxon>
        <taxon>Galeomorphii</taxon>
        <taxon>Galeoidea</taxon>
        <taxon>Orectolobiformes</taxon>
        <taxon>Hemiscylliidae</taxon>
        <taxon>Chiloscyllium</taxon>
    </lineage>
</organism>
<evidence type="ECO:0000313" key="4">
    <source>
        <dbReference type="Proteomes" id="UP000287033"/>
    </source>
</evidence>
<feature type="region of interest" description="Disordered" evidence="2">
    <location>
        <begin position="21"/>
        <end position="58"/>
    </location>
</feature>
<evidence type="ECO:0000313" key="3">
    <source>
        <dbReference type="EMBL" id="GCC31683.1"/>
    </source>
</evidence>
<comment type="caution">
    <text evidence="3">The sequence shown here is derived from an EMBL/GenBank/DDBJ whole genome shotgun (WGS) entry which is preliminary data.</text>
</comment>
<evidence type="ECO:0000256" key="2">
    <source>
        <dbReference type="SAM" id="MobiDB-lite"/>
    </source>
</evidence>
<keyword evidence="4" id="KW-1185">Reference proteome</keyword>
<reference evidence="3 4" key="1">
    <citation type="journal article" date="2018" name="Nat. Ecol. Evol.">
        <title>Shark genomes provide insights into elasmobranch evolution and the origin of vertebrates.</title>
        <authorList>
            <person name="Hara Y"/>
            <person name="Yamaguchi K"/>
            <person name="Onimaru K"/>
            <person name="Kadota M"/>
            <person name="Koyanagi M"/>
            <person name="Keeley SD"/>
            <person name="Tatsumi K"/>
            <person name="Tanaka K"/>
            <person name="Motone F"/>
            <person name="Kageyama Y"/>
            <person name="Nozu R"/>
            <person name="Adachi N"/>
            <person name="Nishimura O"/>
            <person name="Nakagawa R"/>
            <person name="Tanegashima C"/>
            <person name="Kiyatake I"/>
            <person name="Matsumoto R"/>
            <person name="Murakumo K"/>
            <person name="Nishida K"/>
            <person name="Terakita A"/>
            <person name="Kuratani S"/>
            <person name="Sato K"/>
            <person name="Hyodo S Kuraku.S."/>
        </authorList>
    </citation>
    <scope>NUCLEOTIDE SEQUENCE [LARGE SCALE GENOMIC DNA]</scope>
</reference>
<dbReference type="OrthoDB" id="9445857at2759"/>
<proteinExistence type="predicted"/>
<evidence type="ECO:0000256" key="1">
    <source>
        <dbReference type="SAM" id="Coils"/>
    </source>
</evidence>
<protein>
    <submittedName>
        <fullName evidence="3">Uncharacterized protein</fullName>
    </submittedName>
</protein>
<dbReference type="STRING" id="137246.A0A401SMT4"/>